<feature type="transmembrane region" description="Helical" evidence="1">
    <location>
        <begin position="244"/>
        <end position="264"/>
    </location>
</feature>
<evidence type="ECO:0000313" key="2">
    <source>
        <dbReference type="EMBL" id="KRN33206.1"/>
    </source>
</evidence>
<dbReference type="STRING" id="1123500.GCA_000420365_00499"/>
<keyword evidence="1" id="KW-1133">Transmembrane helix</keyword>
<feature type="transmembrane region" description="Helical" evidence="1">
    <location>
        <begin position="176"/>
        <end position="195"/>
    </location>
</feature>
<dbReference type="PANTHER" id="PTHR38454">
    <property type="entry name" value="INTEGRAL MEMBRANE PROTEIN-RELATED"/>
    <property type="match status" value="1"/>
</dbReference>
<feature type="transmembrane region" description="Helical" evidence="1">
    <location>
        <begin position="121"/>
        <end position="145"/>
    </location>
</feature>
<feature type="transmembrane region" description="Helical" evidence="1">
    <location>
        <begin position="215"/>
        <end position="232"/>
    </location>
</feature>
<organism evidence="2 3">
    <name type="scientific">Weissella halotolerans DSM 20190</name>
    <dbReference type="NCBI Taxonomy" id="1123500"/>
    <lineage>
        <taxon>Bacteria</taxon>
        <taxon>Bacillati</taxon>
        <taxon>Bacillota</taxon>
        <taxon>Bacilli</taxon>
        <taxon>Lactobacillales</taxon>
        <taxon>Lactobacillaceae</taxon>
        <taxon>Weissella</taxon>
    </lineage>
</organism>
<dbReference type="InParanoid" id="A0A0R2G190"/>
<dbReference type="GO" id="GO:0016740">
    <property type="term" value="F:transferase activity"/>
    <property type="evidence" value="ECO:0007669"/>
    <property type="project" value="UniProtKB-KW"/>
</dbReference>
<dbReference type="eggNOG" id="COG4485">
    <property type="taxonomic scope" value="Bacteria"/>
</dbReference>
<keyword evidence="1" id="KW-0812">Transmembrane</keyword>
<dbReference type="EMBL" id="JQAX01000001">
    <property type="protein sequence ID" value="KRN33206.1"/>
    <property type="molecule type" value="Genomic_DNA"/>
</dbReference>
<feature type="transmembrane region" description="Helical" evidence="1">
    <location>
        <begin position="338"/>
        <end position="358"/>
    </location>
</feature>
<dbReference type="AlphaFoldDB" id="A0A0R2G190"/>
<feature type="transmembrane region" description="Helical" evidence="1">
    <location>
        <begin position="308"/>
        <end position="326"/>
    </location>
</feature>
<accession>A0A0R2G190</accession>
<feature type="transmembrane region" description="Helical" evidence="1">
    <location>
        <begin position="364"/>
        <end position="381"/>
    </location>
</feature>
<feature type="transmembrane region" description="Helical" evidence="1">
    <location>
        <begin position="441"/>
        <end position="459"/>
    </location>
</feature>
<feature type="transmembrane region" description="Helical" evidence="1">
    <location>
        <begin position="393"/>
        <end position="410"/>
    </location>
</feature>
<proteinExistence type="predicted"/>
<feature type="transmembrane region" description="Helical" evidence="1">
    <location>
        <begin position="416"/>
        <end position="434"/>
    </location>
</feature>
<reference evidence="2 3" key="1">
    <citation type="journal article" date="2015" name="Genome Announc.">
        <title>Expanding the biotechnology potential of lactobacilli through comparative genomics of 213 strains and associated genera.</title>
        <authorList>
            <person name="Sun Z."/>
            <person name="Harris H.M."/>
            <person name="McCann A."/>
            <person name="Guo C."/>
            <person name="Argimon S."/>
            <person name="Zhang W."/>
            <person name="Yang X."/>
            <person name="Jeffery I.B."/>
            <person name="Cooney J.C."/>
            <person name="Kagawa T.F."/>
            <person name="Liu W."/>
            <person name="Song Y."/>
            <person name="Salvetti E."/>
            <person name="Wrobel A."/>
            <person name="Rasinkangas P."/>
            <person name="Parkhill J."/>
            <person name="Rea M.C."/>
            <person name="O'Sullivan O."/>
            <person name="Ritari J."/>
            <person name="Douillard F.P."/>
            <person name="Paul Ross R."/>
            <person name="Yang R."/>
            <person name="Briner A.E."/>
            <person name="Felis G.E."/>
            <person name="de Vos W.M."/>
            <person name="Barrangou R."/>
            <person name="Klaenhammer T.R."/>
            <person name="Caufield P.W."/>
            <person name="Cui Y."/>
            <person name="Zhang H."/>
            <person name="O'Toole P.W."/>
        </authorList>
    </citation>
    <scope>NUCLEOTIDE SEQUENCE [LARGE SCALE GENOMIC DNA]</scope>
    <source>
        <strain evidence="2 3">DSM 20190</strain>
    </source>
</reference>
<feature type="transmembrane region" description="Helical" evidence="1">
    <location>
        <begin position="151"/>
        <end position="169"/>
    </location>
</feature>
<name>A0A0R2G190_9LACO</name>
<dbReference type="InterPro" id="IPR018580">
    <property type="entry name" value="Uncharacterised_YfhO"/>
</dbReference>
<dbReference type="Proteomes" id="UP000051296">
    <property type="component" value="Unassembled WGS sequence"/>
</dbReference>
<evidence type="ECO:0000256" key="1">
    <source>
        <dbReference type="SAM" id="Phobius"/>
    </source>
</evidence>
<feature type="transmembrane region" description="Helical" evidence="1">
    <location>
        <begin position="94"/>
        <end position="114"/>
    </location>
</feature>
<dbReference type="PANTHER" id="PTHR38454:SF1">
    <property type="entry name" value="INTEGRAL MEMBRANE PROTEIN"/>
    <property type="match status" value="1"/>
</dbReference>
<dbReference type="PATRIC" id="fig|1123500.6.peg.3"/>
<gene>
    <name evidence="2" type="ORF">IV68_GL000004</name>
</gene>
<keyword evidence="3" id="KW-1185">Reference proteome</keyword>
<keyword evidence="2" id="KW-0808">Transferase</keyword>
<comment type="caution">
    <text evidence="2">The sequence shown here is derived from an EMBL/GenBank/DDBJ whole genome shotgun (WGS) entry which is preliminary data.</text>
</comment>
<feature type="transmembrane region" description="Helical" evidence="1">
    <location>
        <begin position="28"/>
        <end position="45"/>
    </location>
</feature>
<sequence>MEHNSYSLGAFFMTIHSSYWWKQTGWRYSLLFLLVTCFIFLPYALTGTSLVWQADGITQHIPALAQWQHDLKQLIIDHQWPSQWDWHLGLGGDYYQTFAYYTIGDIFTYGVALVKPTQLVTYYNVMIVVRLFLAGSAFLVAAKHFLPNRHYWINALAAITYVFSGYTAFAAFEHPFFINPLIIFPLLLVSLDQVLRRGRWLPFTLMVAWTLWNNYYFAFMLAIGAFIFWVLRSSYNHYWHRVSYQLRLILSTMLGFCLAAPLFIPGFFGVLSSARTGSPLANGLTVYPLYYYLKLPSNLLTNYSVPDFWLTGGLTAITLLGLVFTLHHFKQYRLFNTIWLLAGFGLCLPFFSALLNGGSSPSNRWVFMLSLPLALTIIVVYDHREQVIRQDYVITAGLGVVATLSIFYGSHFNLRLPFGLIIASFFATLLGMYLTKQRPIWQCYCLIGLTVLNVILITGQNHTTSTDPAKSDYLSNQEVKTLISNQQNYRSLLDVVNIPATTSPLNRVQIDEQLSNAQGIAPGNNLPILAPSHNIGSYWSIQNGQLGQLSDSLALNGANKNDVLGNLDNRNTLSNILGVQQRFENDASLAPASYHADANLVKVNGQIPTFSKDAFPLAYLPKHQVSFQQYQQANPTEREAMLADSVVVKDTNASSDHSDFANQVKTAGIRTDQTKAPVKNLHFTYHSHPALMDDGIFLSPDANLKHTELHLEIRNIQFKPANFIQRRQAALADYDYRHQEDSRNPKSPIDRRYNPTAYQWNWTKKHLTSAGNELGGYTLTAKYHNKTAEFSQTSQKNLSFYQPHQAITLNLGPASGVNKETFIPLSFSQVGTYSFDVSVRAMPTGQSFNQVAKSAQSHAVPLTWQNNHLSGKVKTATSRIIATTIPYSKGWQDKQLELVNVNNGFLGIRTHAGMNTINLHYHTPGLKLGIILGLIGLDVLFILAYLSLRRHQKR</sequence>
<feature type="transmembrane region" description="Helical" evidence="1">
    <location>
        <begin position="928"/>
        <end position="948"/>
    </location>
</feature>
<protein>
    <submittedName>
        <fullName evidence="2">Glycosyltransferase</fullName>
    </submittedName>
</protein>
<dbReference type="Pfam" id="PF09586">
    <property type="entry name" value="YfhO"/>
    <property type="match status" value="1"/>
</dbReference>
<keyword evidence="1" id="KW-0472">Membrane</keyword>
<evidence type="ECO:0000313" key="3">
    <source>
        <dbReference type="Proteomes" id="UP000051296"/>
    </source>
</evidence>